<protein>
    <submittedName>
        <fullName evidence="2">Uncharacterized protein</fullName>
    </submittedName>
</protein>
<feature type="compositionally biased region" description="Basic and acidic residues" evidence="1">
    <location>
        <begin position="44"/>
        <end position="59"/>
    </location>
</feature>
<organism evidence="2 3">
    <name type="scientific">Acropora cervicornis</name>
    <name type="common">Staghorn coral</name>
    <dbReference type="NCBI Taxonomy" id="6130"/>
    <lineage>
        <taxon>Eukaryota</taxon>
        <taxon>Metazoa</taxon>
        <taxon>Cnidaria</taxon>
        <taxon>Anthozoa</taxon>
        <taxon>Hexacorallia</taxon>
        <taxon>Scleractinia</taxon>
        <taxon>Astrocoeniina</taxon>
        <taxon>Acroporidae</taxon>
        <taxon>Acropora</taxon>
    </lineage>
</organism>
<comment type="caution">
    <text evidence="2">The sequence shown here is derived from an EMBL/GenBank/DDBJ whole genome shotgun (WGS) entry which is preliminary data.</text>
</comment>
<evidence type="ECO:0000313" key="2">
    <source>
        <dbReference type="EMBL" id="KAK2558704.1"/>
    </source>
</evidence>
<accession>A0AAD9QCB1</accession>
<evidence type="ECO:0000313" key="3">
    <source>
        <dbReference type="Proteomes" id="UP001249851"/>
    </source>
</evidence>
<reference evidence="2" key="2">
    <citation type="journal article" date="2023" name="Science">
        <title>Genomic signatures of disease resistance in endangered staghorn corals.</title>
        <authorList>
            <person name="Vollmer S.V."/>
            <person name="Selwyn J.D."/>
            <person name="Despard B.A."/>
            <person name="Roesel C.L."/>
        </authorList>
    </citation>
    <scope>NUCLEOTIDE SEQUENCE</scope>
    <source>
        <strain evidence="2">K2</strain>
    </source>
</reference>
<evidence type="ECO:0000256" key="1">
    <source>
        <dbReference type="SAM" id="MobiDB-lite"/>
    </source>
</evidence>
<sequence length="141" mass="16182">MPTESSPADNITRGLCPDQLNVNHPYYGGPEFLLKSAKLWPESKAEAPQEEVDKSERKLKSAGVSQETEPVMGWRKYSSLTYLRRVVVYVRWFPNNRRVKEEACTTGQLTALEQRSAQNYLVKKAQAESFSEEMRRLEKGQ</sequence>
<name>A0AAD9QCB1_ACRCE</name>
<keyword evidence="3" id="KW-1185">Reference proteome</keyword>
<reference evidence="2" key="1">
    <citation type="journal article" date="2023" name="G3 (Bethesda)">
        <title>Whole genome assembly and annotation of the endangered Caribbean coral Acropora cervicornis.</title>
        <authorList>
            <person name="Selwyn J.D."/>
            <person name="Vollmer S.V."/>
        </authorList>
    </citation>
    <scope>NUCLEOTIDE SEQUENCE</scope>
    <source>
        <strain evidence="2">K2</strain>
    </source>
</reference>
<feature type="region of interest" description="Disordered" evidence="1">
    <location>
        <begin position="44"/>
        <end position="68"/>
    </location>
</feature>
<dbReference type="AlphaFoldDB" id="A0AAD9QCB1"/>
<dbReference type="Proteomes" id="UP001249851">
    <property type="component" value="Unassembled WGS sequence"/>
</dbReference>
<gene>
    <name evidence="2" type="ORF">P5673_018909</name>
</gene>
<dbReference type="EMBL" id="JARQWQ010000043">
    <property type="protein sequence ID" value="KAK2558704.1"/>
    <property type="molecule type" value="Genomic_DNA"/>
</dbReference>
<proteinExistence type="predicted"/>